<evidence type="ECO:0000313" key="2">
    <source>
        <dbReference type="EMBL" id="AHC16380.1"/>
    </source>
</evidence>
<dbReference type="EMBL" id="CP006939">
    <property type="protein sequence ID" value="AHC16380.1"/>
    <property type="molecule type" value="Genomic_DNA"/>
</dbReference>
<dbReference type="Proteomes" id="UP000018680">
    <property type="component" value="Chromosome"/>
</dbReference>
<feature type="compositionally biased region" description="Basic and acidic residues" evidence="1">
    <location>
        <begin position="57"/>
        <end position="70"/>
    </location>
</feature>
<accession>V5WL49</accession>
<feature type="compositionally biased region" description="Low complexity" evidence="1">
    <location>
        <begin position="34"/>
        <end position="47"/>
    </location>
</feature>
<dbReference type="STRING" id="1307761.L21SP2_3036"/>
<protein>
    <submittedName>
        <fullName evidence="2">Uncharacterized protein</fullName>
    </submittedName>
</protein>
<evidence type="ECO:0000256" key="1">
    <source>
        <dbReference type="SAM" id="MobiDB-lite"/>
    </source>
</evidence>
<gene>
    <name evidence="2" type="ORF">L21SP2_3036</name>
</gene>
<organism evidence="2 3">
    <name type="scientific">Salinispira pacifica</name>
    <dbReference type="NCBI Taxonomy" id="1307761"/>
    <lineage>
        <taxon>Bacteria</taxon>
        <taxon>Pseudomonadati</taxon>
        <taxon>Spirochaetota</taxon>
        <taxon>Spirochaetia</taxon>
        <taxon>Spirochaetales</taxon>
        <taxon>Spirochaetaceae</taxon>
        <taxon>Salinispira</taxon>
    </lineage>
</organism>
<reference evidence="2 3" key="1">
    <citation type="journal article" date="2015" name="Stand. Genomic Sci.">
        <title>Complete genome sequence and description of Salinispira pacifica gen. nov., sp. nov., a novel spirochaete isolated form a hypersaline microbial mat.</title>
        <authorList>
            <person name="Ben Hania W."/>
            <person name="Joseph M."/>
            <person name="Schumann P."/>
            <person name="Bunk B."/>
            <person name="Fiebig A."/>
            <person name="Sproer C."/>
            <person name="Klenk H.P."/>
            <person name="Fardeau M.L."/>
            <person name="Spring S."/>
        </authorList>
    </citation>
    <scope>NUCLEOTIDE SEQUENCE [LARGE SCALE GENOMIC DNA]</scope>
    <source>
        <strain evidence="2 3">L21-RPul-D2</strain>
    </source>
</reference>
<evidence type="ECO:0000313" key="3">
    <source>
        <dbReference type="Proteomes" id="UP000018680"/>
    </source>
</evidence>
<sequence>MNNRKTARRKLEAGDVIRMEGTTLVFDEDMTRMSASSASSAPSAESAGKGTSGTNKTDGDTSARKKHQDG</sequence>
<dbReference type="HOGENOM" id="CLU_2755535_0_0_12"/>
<name>V5WL49_9SPIO</name>
<feature type="region of interest" description="Disordered" evidence="1">
    <location>
        <begin position="27"/>
        <end position="70"/>
    </location>
</feature>
<proteinExistence type="predicted"/>
<keyword evidence="3" id="KW-1185">Reference proteome</keyword>
<dbReference type="AlphaFoldDB" id="V5WL49"/>
<dbReference type="KEGG" id="slr:L21SP2_3036"/>